<dbReference type="RefSeq" id="WP_253362273.1">
    <property type="nucleotide sequence ID" value="NZ_JAIULA010000052.1"/>
</dbReference>
<dbReference type="SUPFAM" id="SSF51658">
    <property type="entry name" value="Xylose isomerase-like"/>
    <property type="match status" value="1"/>
</dbReference>
<protein>
    <submittedName>
        <fullName evidence="2">TIM barrel protein</fullName>
    </submittedName>
</protein>
<proteinExistence type="predicted"/>
<evidence type="ECO:0000313" key="3">
    <source>
        <dbReference type="Proteomes" id="UP001139006"/>
    </source>
</evidence>
<dbReference type="Gene3D" id="3.20.20.150">
    <property type="entry name" value="Divalent-metal-dependent TIM barrel enzymes"/>
    <property type="match status" value="1"/>
</dbReference>
<accession>A0A9X2FTF4</accession>
<evidence type="ECO:0000313" key="2">
    <source>
        <dbReference type="EMBL" id="MCP0888108.1"/>
    </source>
</evidence>
<dbReference type="InterPro" id="IPR013022">
    <property type="entry name" value="Xyl_isomerase-like_TIM-brl"/>
</dbReference>
<feature type="domain" description="Xylose isomerase-like TIM barrel" evidence="1">
    <location>
        <begin position="1"/>
        <end position="108"/>
    </location>
</feature>
<dbReference type="InterPro" id="IPR036237">
    <property type="entry name" value="Xyl_isomerase-like_sf"/>
</dbReference>
<keyword evidence="3" id="KW-1185">Reference proteome</keyword>
<organism evidence="2 3">
    <name type="scientific">Ligilactobacillus ubinensis</name>
    <dbReference type="NCBI Taxonomy" id="2876789"/>
    <lineage>
        <taxon>Bacteria</taxon>
        <taxon>Bacillati</taxon>
        <taxon>Bacillota</taxon>
        <taxon>Bacilli</taxon>
        <taxon>Lactobacillales</taxon>
        <taxon>Lactobacillaceae</taxon>
        <taxon>Ligilactobacillus</taxon>
    </lineage>
</organism>
<dbReference type="EMBL" id="JAIULA010000052">
    <property type="protein sequence ID" value="MCP0888108.1"/>
    <property type="molecule type" value="Genomic_DNA"/>
</dbReference>
<comment type="caution">
    <text evidence="2">The sequence shown here is derived from an EMBL/GenBank/DDBJ whole genome shotgun (WGS) entry which is preliminary data.</text>
</comment>
<dbReference type="Pfam" id="PF01261">
    <property type="entry name" value="AP_endonuc_2"/>
    <property type="match status" value="1"/>
</dbReference>
<reference evidence="2 3" key="1">
    <citation type="journal article" date="2023" name="Int. J. Syst. Evol. Microbiol.">
        <title>Ligilactobacillus ubinensis sp. nov., a novel species isolated from the wild ferment of a durian fruit (Durio zibethinus).</title>
        <authorList>
            <person name="Heng Y.C."/>
            <person name="Menon N."/>
            <person name="Chen B."/>
            <person name="Loo B.Z.L."/>
            <person name="Wong G.W.J."/>
            <person name="Lim A.C.H."/>
            <person name="Silvaraju S."/>
            <person name="Kittelmann S."/>
        </authorList>
    </citation>
    <scope>NUCLEOTIDE SEQUENCE [LARGE SCALE GENOMIC DNA]</scope>
    <source>
        <strain evidence="2 3">WILCCON 0076</strain>
    </source>
</reference>
<dbReference type="AlphaFoldDB" id="A0A9X2FTF4"/>
<name>A0A9X2FTF4_9LACO</name>
<gene>
    <name evidence="2" type="ORF">LB941_12340</name>
</gene>
<evidence type="ECO:0000259" key="1">
    <source>
        <dbReference type="Pfam" id="PF01261"/>
    </source>
</evidence>
<dbReference type="InterPro" id="IPR050312">
    <property type="entry name" value="IolE/XylAMocC-like"/>
</dbReference>
<feature type="non-terminal residue" evidence="2">
    <location>
        <position position="1"/>
    </location>
</feature>
<dbReference type="PANTHER" id="PTHR12110:SF41">
    <property type="entry name" value="INOSOSE DEHYDRATASE"/>
    <property type="match status" value="1"/>
</dbReference>
<sequence length="117" mass="13642">GLLYDTGHISVSDGEYLPLLKAHIDRIVHVHFKDVRRDKEKDSRERGLTFQQSFLNGMFTVPGDGYLDFKPVFKELVEHNYKGWIIVEAEQDPEKANPLEMAQKAHKYMFDNLVSEY</sequence>
<dbReference type="PANTHER" id="PTHR12110">
    <property type="entry name" value="HYDROXYPYRUVATE ISOMERASE"/>
    <property type="match status" value="1"/>
</dbReference>
<dbReference type="Proteomes" id="UP001139006">
    <property type="component" value="Unassembled WGS sequence"/>
</dbReference>